<feature type="repeat" description="RCC1" evidence="2">
    <location>
        <begin position="1"/>
        <end position="56"/>
    </location>
</feature>
<feature type="repeat" description="RCC1" evidence="2">
    <location>
        <begin position="160"/>
        <end position="213"/>
    </location>
</feature>
<feature type="repeat" description="RCC1" evidence="2">
    <location>
        <begin position="321"/>
        <end position="371"/>
    </location>
</feature>
<evidence type="ECO:0000256" key="1">
    <source>
        <dbReference type="ARBA" id="ARBA00022737"/>
    </source>
</evidence>
<dbReference type="FunCoup" id="A0A2J7RPQ6">
    <property type="interactions" value="78"/>
</dbReference>
<keyword evidence="5" id="KW-1185">Reference proteome</keyword>
<dbReference type="Pfam" id="PF25390">
    <property type="entry name" value="WD40_RLD"/>
    <property type="match status" value="1"/>
</dbReference>
<name>A0A2J7RPQ6_9NEOP</name>
<evidence type="ECO:0000313" key="5">
    <source>
        <dbReference type="Proteomes" id="UP000235965"/>
    </source>
</evidence>
<dbReference type="InterPro" id="IPR009091">
    <property type="entry name" value="RCC1/BLIP-II"/>
</dbReference>
<proteinExistence type="predicted"/>
<dbReference type="Gene3D" id="2.130.10.30">
    <property type="entry name" value="Regulator of chromosome condensation 1/beta-lactamase-inhibitor protein II"/>
    <property type="match status" value="3"/>
</dbReference>
<dbReference type="InterPro" id="IPR000408">
    <property type="entry name" value="Reg_chr_condens"/>
</dbReference>
<dbReference type="InParanoid" id="A0A2J7RPQ6"/>
<feature type="repeat" description="RCC1" evidence="2">
    <location>
        <begin position="214"/>
        <end position="268"/>
    </location>
</feature>
<organism evidence="4 5">
    <name type="scientific">Cryptotermes secundus</name>
    <dbReference type="NCBI Taxonomy" id="105785"/>
    <lineage>
        <taxon>Eukaryota</taxon>
        <taxon>Metazoa</taxon>
        <taxon>Ecdysozoa</taxon>
        <taxon>Arthropoda</taxon>
        <taxon>Hexapoda</taxon>
        <taxon>Insecta</taxon>
        <taxon>Pterygota</taxon>
        <taxon>Neoptera</taxon>
        <taxon>Polyneoptera</taxon>
        <taxon>Dictyoptera</taxon>
        <taxon>Blattodea</taxon>
        <taxon>Blattoidea</taxon>
        <taxon>Termitoidae</taxon>
        <taxon>Kalotermitidae</taxon>
        <taxon>Cryptotermitinae</taxon>
        <taxon>Cryptotermes</taxon>
    </lineage>
</organism>
<feature type="repeat" description="RCC1" evidence="2">
    <location>
        <begin position="109"/>
        <end position="159"/>
    </location>
</feature>
<dbReference type="PROSITE" id="PS50012">
    <property type="entry name" value="RCC1_3"/>
    <property type="match status" value="7"/>
</dbReference>
<evidence type="ECO:0000259" key="3">
    <source>
        <dbReference type="Pfam" id="PF25390"/>
    </source>
</evidence>
<dbReference type="OrthoDB" id="10256179at2759"/>
<protein>
    <recommendedName>
        <fullName evidence="3">RCC1-like domain-containing protein</fullName>
    </recommendedName>
</protein>
<reference evidence="4 5" key="1">
    <citation type="submission" date="2017-12" db="EMBL/GenBank/DDBJ databases">
        <title>Hemimetabolous genomes reveal molecular basis of termite eusociality.</title>
        <authorList>
            <person name="Harrison M.C."/>
            <person name="Jongepier E."/>
            <person name="Robertson H.M."/>
            <person name="Arning N."/>
            <person name="Bitard-Feildel T."/>
            <person name="Chao H."/>
            <person name="Childers C.P."/>
            <person name="Dinh H."/>
            <person name="Doddapaneni H."/>
            <person name="Dugan S."/>
            <person name="Gowin J."/>
            <person name="Greiner C."/>
            <person name="Han Y."/>
            <person name="Hu H."/>
            <person name="Hughes D.S.T."/>
            <person name="Huylmans A.-K."/>
            <person name="Kemena C."/>
            <person name="Kremer L.P.M."/>
            <person name="Lee S.L."/>
            <person name="Lopez-Ezquerra A."/>
            <person name="Mallet L."/>
            <person name="Monroy-Kuhn J.M."/>
            <person name="Moser A."/>
            <person name="Murali S.C."/>
            <person name="Muzny D.M."/>
            <person name="Otani S."/>
            <person name="Piulachs M.-D."/>
            <person name="Poelchau M."/>
            <person name="Qu J."/>
            <person name="Schaub F."/>
            <person name="Wada-Katsumata A."/>
            <person name="Worley K.C."/>
            <person name="Xie Q."/>
            <person name="Ylla G."/>
            <person name="Poulsen M."/>
            <person name="Gibbs R.A."/>
            <person name="Schal C."/>
            <person name="Richards S."/>
            <person name="Belles X."/>
            <person name="Korb J."/>
            <person name="Bornberg-Bauer E."/>
        </authorList>
    </citation>
    <scope>NUCLEOTIDE SEQUENCE [LARGE SCALE GENOMIC DNA]</scope>
    <source>
        <tissue evidence="4">Whole body</tissue>
    </source>
</reference>
<dbReference type="PRINTS" id="PR00633">
    <property type="entry name" value="RCCNDNSATION"/>
</dbReference>
<keyword evidence="1" id="KW-0677">Repeat</keyword>
<comment type="caution">
    <text evidence="4">The sequence shown here is derived from an EMBL/GenBank/DDBJ whole genome shotgun (WGS) entry which is preliminary data.</text>
</comment>
<dbReference type="AlphaFoldDB" id="A0A2J7RPQ6"/>
<feature type="domain" description="RCC1-like" evidence="3">
    <location>
        <begin position="3"/>
        <end position="368"/>
    </location>
</feature>
<dbReference type="SUPFAM" id="SSF50985">
    <property type="entry name" value="RCC1/BLIP-II"/>
    <property type="match status" value="1"/>
</dbReference>
<accession>A0A2J7RPQ6</accession>
<dbReference type="PROSITE" id="PS00626">
    <property type="entry name" value="RCC1_2"/>
    <property type="match status" value="1"/>
</dbReference>
<gene>
    <name evidence="4" type="ORF">B7P43_G13607</name>
</gene>
<evidence type="ECO:0000256" key="2">
    <source>
        <dbReference type="PROSITE-ProRule" id="PRU00235"/>
    </source>
</evidence>
<dbReference type="PANTHER" id="PTHR45622">
    <property type="entry name" value="UBIQUITIN-PROTEIN LIGASE E3A-RELATED"/>
    <property type="match status" value="1"/>
</dbReference>
<dbReference type="EMBL" id="NEVH01001358">
    <property type="protein sequence ID" value="PNF42810.1"/>
    <property type="molecule type" value="Genomic_DNA"/>
</dbReference>
<dbReference type="PANTHER" id="PTHR45622:SF70">
    <property type="entry name" value="SECRETION-REGULATING GUANINE NUCLEOTIDE EXCHANGE FACTOR"/>
    <property type="match status" value="1"/>
</dbReference>
<dbReference type="STRING" id="105785.A0A2J7RPQ6"/>
<dbReference type="InterPro" id="IPR051709">
    <property type="entry name" value="Ub-ligase/GTPase-reg"/>
</dbReference>
<dbReference type="Proteomes" id="UP000235965">
    <property type="component" value="Unassembled WGS sequence"/>
</dbReference>
<sequence length="371" mass="39525">MKLLSWGANTHGQLGQGLKSEQCLLPGEIRREDSLDLSCITCITGGGGHTLIVNKHGQVFACGSNTKGQLGLGMDTEHPVFEKIKSLDTYHVTQVACGWDSSLAVTKDGELFVWGSNAYCQLGLPKKKVPFTTTPLKLAITNVRAVASGLRHSAILTGDGQVLVCGNGKSGQLGLTDNGIPIVEVENPQKVPGVMDVYSVACGQQHTVVVTSSGRIFVWGSNKHGQLGVDPTLHSTVITPKEIFFPQRPDGGCILLSGWTHVAILTDGGKIINWGRNTYGQLGCHEYQRPLSWKPQIMDNIENVTQLAVGSEHNIAILGTGRIVSWGWNEHGNCGTGTEEDVRVPTSVGMGINQKAVIAGAGAGHTFALYL</sequence>
<dbReference type="InterPro" id="IPR058923">
    <property type="entry name" value="RCC1-like_dom"/>
</dbReference>
<evidence type="ECO:0000313" key="4">
    <source>
        <dbReference type="EMBL" id="PNF42810.1"/>
    </source>
</evidence>
<feature type="repeat" description="RCC1" evidence="2">
    <location>
        <begin position="269"/>
        <end position="320"/>
    </location>
</feature>
<dbReference type="GO" id="GO:0005737">
    <property type="term" value="C:cytoplasm"/>
    <property type="evidence" value="ECO:0007669"/>
    <property type="project" value="TreeGrafter"/>
</dbReference>
<feature type="repeat" description="RCC1" evidence="2">
    <location>
        <begin position="57"/>
        <end position="108"/>
    </location>
</feature>